<protein>
    <submittedName>
        <fullName evidence="8">Predicted PurR-regulated permease PerM</fullName>
    </submittedName>
</protein>
<evidence type="ECO:0000256" key="5">
    <source>
        <dbReference type="ARBA" id="ARBA00023136"/>
    </source>
</evidence>
<feature type="transmembrane region" description="Helical" evidence="7">
    <location>
        <begin position="68"/>
        <end position="90"/>
    </location>
</feature>
<name>A0A1I3A2K9_9EURY</name>
<evidence type="ECO:0000256" key="6">
    <source>
        <dbReference type="SAM" id="MobiDB-lite"/>
    </source>
</evidence>
<evidence type="ECO:0000256" key="7">
    <source>
        <dbReference type="SAM" id="Phobius"/>
    </source>
</evidence>
<proteinExistence type="inferred from homology"/>
<evidence type="ECO:0000256" key="1">
    <source>
        <dbReference type="ARBA" id="ARBA00004141"/>
    </source>
</evidence>
<feature type="transmembrane region" description="Helical" evidence="7">
    <location>
        <begin position="212"/>
        <end position="233"/>
    </location>
</feature>
<feature type="transmembrane region" description="Helical" evidence="7">
    <location>
        <begin position="20"/>
        <end position="47"/>
    </location>
</feature>
<feature type="transmembrane region" description="Helical" evidence="7">
    <location>
        <begin position="326"/>
        <end position="352"/>
    </location>
</feature>
<dbReference type="InterPro" id="IPR002549">
    <property type="entry name" value="AI-2E-like"/>
</dbReference>
<evidence type="ECO:0000256" key="3">
    <source>
        <dbReference type="ARBA" id="ARBA00022692"/>
    </source>
</evidence>
<keyword evidence="3 7" id="KW-0812">Transmembrane</keyword>
<keyword evidence="5 7" id="KW-0472">Membrane</keyword>
<keyword evidence="4 7" id="KW-1133">Transmembrane helix</keyword>
<dbReference type="OrthoDB" id="282734at2157"/>
<organism evidence="8 9">
    <name type="scientific">Halorubrum aquaticum</name>
    <dbReference type="NCBI Taxonomy" id="387340"/>
    <lineage>
        <taxon>Archaea</taxon>
        <taxon>Methanobacteriati</taxon>
        <taxon>Methanobacteriota</taxon>
        <taxon>Stenosarchaea group</taxon>
        <taxon>Halobacteria</taxon>
        <taxon>Halobacteriales</taxon>
        <taxon>Haloferacaceae</taxon>
        <taxon>Halorubrum</taxon>
    </lineage>
</organism>
<dbReference type="Proteomes" id="UP000323537">
    <property type="component" value="Unassembled WGS sequence"/>
</dbReference>
<gene>
    <name evidence="8" type="ORF">SAMN04488066_10474</name>
</gene>
<evidence type="ECO:0000256" key="4">
    <source>
        <dbReference type="ARBA" id="ARBA00022989"/>
    </source>
</evidence>
<keyword evidence="9" id="KW-1185">Reference proteome</keyword>
<reference evidence="8 9" key="1">
    <citation type="submission" date="2016-10" db="EMBL/GenBank/DDBJ databases">
        <authorList>
            <person name="Varghese N."/>
            <person name="Submissions S."/>
        </authorList>
    </citation>
    <scope>NUCLEOTIDE SEQUENCE [LARGE SCALE GENOMIC DNA]</scope>
    <source>
        <strain evidence="8 9">CGMCC 1.6377</strain>
    </source>
</reference>
<dbReference type="AlphaFoldDB" id="A0A1I3A2K9"/>
<feature type="transmembrane region" description="Helical" evidence="7">
    <location>
        <begin position="289"/>
        <end position="306"/>
    </location>
</feature>
<evidence type="ECO:0000313" key="9">
    <source>
        <dbReference type="Proteomes" id="UP000323537"/>
    </source>
</evidence>
<dbReference type="Pfam" id="PF01594">
    <property type="entry name" value="AI-2E_transport"/>
    <property type="match status" value="1"/>
</dbReference>
<comment type="similarity">
    <text evidence="2">Belongs to the autoinducer-2 exporter (AI-2E) (TC 2.A.86) family.</text>
</comment>
<dbReference type="RefSeq" id="WP_149783729.1">
    <property type="nucleotide sequence ID" value="NZ_BAAADP010000001.1"/>
</dbReference>
<dbReference type="EMBL" id="FOPZ01000004">
    <property type="protein sequence ID" value="SFH44238.1"/>
    <property type="molecule type" value="Genomic_DNA"/>
</dbReference>
<feature type="region of interest" description="Disordered" evidence="6">
    <location>
        <begin position="373"/>
        <end position="422"/>
    </location>
</feature>
<evidence type="ECO:0000313" key="8">
    <source>
        <dbReference type="EMBL" id="SFH44238.1"/>
    </source>
</evidence>
<dbReference type="GO" id="GO:0016020">
    <property type="term" value="C:membrane"/>
    <property type="evidence" value="ECO:0007669"/>
    <property type="project" value="UniProtKB-SubCell"/>
</dbReference>
<feature type="transmembrane region" description="Helical" evidence="7">
    <location>
        <begin position="245"/>
        <end position="268"/>
    </location>
</feature>
<feature type="transmembrane region" description="Helical" evidence="7">
    <location>
        <begin position="154"/>
        <end position="176"/>
    </location>
</feature>
<accession>A0A1I3A2K9</accession>
<comment type="subcellular location">
    <subcellularLocation>
        <location evidence="1">Membrane</location>
        <topology evidence="1">Multi-pass membrane protein</topology>
    </subcellularLocation>
</comment>
<feature type="compositionally biased region" description="Basic and acidic residues" evidence="6">
    <location>
        <begin position="412"/>
        <end position="422"/>
    </location>
</feature>
<sequence length="422" mass="44972">MDRVESELTDRLPPRARLGWWAFVFLLGAAVAYVVGSFIGLVVLGLFGYYATRPICVRLRSVTGSRHLAAMLTALSVLVPILLLFVLAGLRLFQAVQRQFEGGELVGTLISRITGVGALSTGQRDQLVSLLSNPSSALDASGSFWSNVGTAVTALQGVLGGLFLLGLATTLAYFLLANDADVSEGLIELFGGRDSTAYAYAVAVDADLESVFFGNLLFVVASSVLATVTYAVTNLVAPPGLQVPMVLVAGILTGLASLIPVVVGKIVYIPIVASLGFQAVSTDQSQGSLVFVGVVLVAYVLLLDVLPQSFLQPYLSGRRIDPILLLFAYLIGPILFGWYGFFLMPILFVLVLEAIRIVLPELLSGEQLRPEATVAEEIGTDPQEARAERDDAQDDTQDDAQDDTQDDDSGSDLDRDPDPAES</sequence>
<feature type="compositionally biased region" description="Acidic residues" evidence="6">
    <location>
        <begin position="391"/>
        <end position="411"/>
    </location>
</feature>
<evidence type="ECO:0000256" key="2">
    <source>
        <dbReference type="ARBA" id="ARBA00009773"/>
    </source>
</evidence>